<name>J9FR36_9ZZZZ</name>
<evidence type="ECO:0000313" key="1">
    <source>
        <dbReference type="EMBL" id="EJW97421.1"/>
    </source>
</evidence>
<proteinExistence type="predicted"/>
<dbReference type="EMBL" id="AMCI01004767">
    <property type="protein sequence ID" value="EJW97421.1"/>
    <property type="molecule type" value="Genomic_DNA"/>
</dbReference>
<reference evidence="1" key="1">
    <citation type="journal article" date="2012" name="PLoS ONE">
        <title>Gene sets for utilization of primary and secondary nutrition supplies in the distal gut of endangered iberian lynx.</title>
        <authorList>
            <person name="Alcaide M."/>
            <person name="Messina E."/>
            <person name="Richter M."/>
            <person name="Bargiela R."/>
            <person name="Peplies J."/>
            <person name="Huws S.A."/>
            <person name="Newbold C.J."/>
            <person name="Golyshin P.N."/>
            <person name="Simon M.A."/>
            <person name="Lopez G."/>
            <person name="Yakimov M.M."/>
            <person name="Ferrer M."/>
        </authorList>
    </citation>
    <scope>NUCLEOTIDE SEQUENCE</scope>
</reference>
<dbReference type="AlphaFoldDB" id="J9FR36"/>
<organism evidence="1">
    <name type="scientific">gut metagenome</name>
    <dbReference type="NCBI Taxonomy" id="749906"/>
    <lineage>
        <taxon>unclassified sequences</taxon>
        <taxon>metagenomes</taxon>
        <taxon>organismal metagenomes</taxon>
    </lineage>
</organism>
<protein>
    <submittedName>
        <fullName evidence="1">Uncharacterized protein</fullName>
    </submittedName>
</protein>
<comment type="caution">
    <text evidence="1">The sequence shown here is derived from an EMBL/GenBank/DDBJ whole genome shotgun (WGS) entry which is preliminary data.</text>
</comment>
<gene>
    <name evidence="1" type="ORF">EVA_14464</name>
</gene>
<sequence length="60" mass="6529">MVFAIEVVAAHRLAQVHIDHAPGRKYGLLVGIAKLRDDMSDAVDALINGKAFQPLDFVVD</sequence>
<accession>J9FR36</accession>